<organism evidence="3 4">
    <name type="scientific">Faecalicoccus pleomorphus</name>
    <dbReference type="NCBI Taxonomy" id="1323"/>
    <lineage>
        <taxon>Bacteria</taxon>
        <taxon>Bacillati</taxon>
        <taxon>Bacillota</taxon>
        <taxon>Erysipelotrichia</taxon>
        <taxon>Erysipelotrichales</taxon>
        <taxon>Erysipelotrichaceae</taxon>
        <taxon>Faecalicoccus</taxon>
    </lineage>
</organism>
<dbReference type="GO" id="GO:0003697">
    <property type="term" value="F:single-stranded DNA binding"/>
    <property type="evidence" value="ECO:0007669"/>
    <property type="project" value="InterPro"/>
</dbReference>
<sequence length="105" mass="11933">MMNVFCLVGQIKEMPQLRSIPSGEKVCNVLLEVERPYANADGVYELDTFQIEVWRGLAETLCSTMKTGSWITVKGRISSRAYHKDDKVYYNSVFVAEHIGFIHTA</sequence>
<proteinExistence type="predicted"/>
<dbReference type="RefSeq" id="WP_022789897.1">
    <property type="nucleotide sequence ID" value="NZ_QUSK01000006.1"/>
</dbReference>
<reference evidence="3 4" key="1">
    <citation type="submission" date="2018-08" db="EMBL/GenBank/DDBJ databases">
        <title>A genome reference for cultivated species of the human gut microbiota.</title>
        <authorList>
            <person name="Zou Y."/>
            <person name="Xue W."/>
            <person name="Luo G."/>
        </authorList>
    </citation>
    <scope>NUCLEOTIDE SEQUENCE [LARGE SCALE GENOMIC DNA]</scope>
    <source>
        <strain evidence="3 4">TF08-11</strain>
    </source>
</reference>
<name>A0A3E3E652_9FIRM</name>
<dbReference type="STRING" id="1123313.GCA_000420345_01039"/>
<dbReference type="SUPFAM" id="SSF50249">
    <property type="entry name" value="Nucleic acid-binding proteins"/>
    <property type="match status" value="1"/>
</dbReference>
<evidence type="ECO:0000313" key="3">
    <source>
        <dbReference type="EMBL" id="RGD77322.1"/>
    </source>
</evidence>
<gene>
    <name evidence="3" type="ORF">DXC78_03750</name>
</gene>
<dbReference type="PIRSF" id="PIRSF002070">
    <property type="entry name" value="SSB"/>
    <property type="match status" value="1"/>
</dbReference>
<keyword evidence="1 2" id="KW-0238">DNA-binding</keyword>
<dbReference type="Gene3D" id="2.40.50.140">
    <property type="entry name" value="Nucleic acid-binding proteins"/>
    <property type="match status" value="1"/>
</dbReference>
<dbReference type="InterPro" id="IPR011344">
    <property type="entry name" value="ssDNA-bd"/>
</dbReference>
<evidence type="ECO:0000313" key="4">
    <source>
        <dbReference type="Proteomes" id="UP000260721"/>
    </source>
</evidence>
<dbReference type="EMBL" id="QUSK01000006">
    <property type="protein sequence ID" value="RGD77322.1"/>
    <property type="molecule type" value="Genomic_DNA"/>
</dbReference>
<evidence type="ECO:0000256" key="2">
    <source>
        <dbReference type="PIRNR" id="PIRNR002070"/>
    </source>
</evidence>
<comment type="caution">
    <text evidence="3">The sequence shown here is derived from an EMBL/GenBank/DDBJ whole genome shotgun (WGS) entry which is preliminary data.</text>
</comment>
<dbReference type="PROSITE" id="PS50935">
    <property type="entry name" value="SSB"/>
    <property type="match status" value="1"/>
</dbReference>
<dbReference type="Pfam" id="PF00436">
    <property type="entry name" value="SSB"/>
    <property type="match status" value="1"/>
</dbReference>
<dbReference type="GO" id="GO:0006260">
    <property type="term" value="P:DNA replication"/>
    <property type="evidence" value="ECO:0007669"/>
    <property type="project" value="InterPro"/>
</dbReference>
<dbReference type="InterPro" id="IPR012340">
    <property type="entry name" value="NA-bd_OB-fold"/>
</dbReference>
<dbReference type="InterPro" id="IPR000424">
    <property type="entry name" value="Primosome_PriB/ssb"/>
</dbReference>
<dbReference type="AlphaFoldDB" id="A0A3E3E652"/>
<evidence type="ECO:0000256" key="1">
    <source>
        <dbReference type="ARBA" id="ARBA00023125"/>
    </source>
</evidence>
<dbReference type="Proteomes" id="UP000260721">
    <property type="component" value="Unassembled WGS sequence"/>
</dbReference>
<accession>A0A3E3E652</accession>
<dbReference type="OrthoDB" id="9809878at2"/>
<protein>
    <recommendedName>
        <fullName evidence="2">Single-stranded DNA-binding protein</fullName>
    </recommendedName>
</protein>
<dbReference type="CDD" id="cd04496">
    <property type="entry name" value="SSB_OBF"/>
    <property type="match status" value="1"/>
</dbReference>